<dbReference type="InterPro" id="IPR040750">
    <property type="entry name" value="eIF3m_C_helix"/>
</dbReference>
<dbReference type="PROSITE" id="PS50250">
    <property type="entry name" value="PCI"/>
    <property type="match status" value="1"/>
</dbReference>
<dbReference type="SUPFAM" id="SSF46785">
    <property type="entry name" value="Winged helix' DNA-binding domain"/>
    <property type="match status" value="1"/>
</dbReference>
<dbReference type="GO" id="GO:0005852">
    <property type="term" value="C:eukaryotic translation initiation factor 3 complex"/>
    <property type="evidence" value="ECO:0007669"/>
    <property type="project" value="TreeGrafter"/>
</dbReference>
<dbReference type="PANTHER" id="PTHR15350:SF2">
    <property type="entry name" value="EUKARYOTIC TRANSLATION INITIATION FACTOR 3 SUBUNIT M"/>
    <property type="match status" value="1"/>
</dbReference>
<evidence type="ECO:0000259" key="2">
    <source>
        <dbReference type="PROSITE" id="PS50250"/>
    </source>
</evidence>
<dbReference type="Pfam" id="PF18005">
    <property type="entry name" value="eIF3m_C_helix"/>
    <property type="match status" value="1"/>
</dbReference>
<organism evidence="3 4">
    <name type="scientific">Olea europaea subsp. europaea</name>
    <dbReference type="NCBI Taxonomy" id="158383"/>
    <lineage>
        <taxon>Eukaryota</taxon>
        <taxon>Viridiplantae</taxon>
        <taxon>Streptophyta</taxon>
        <taxon>Embryophyta</taxon>
        <taxon>Tracheophyta</taxon>
        <taxon>Spermatophyta</taxon>
        <taxon>Magnoliopsida</taxon>
        <taxon>eudicotyledons</taxon>
        <taxon>Gunneridae</taxon>
        <taxon>Pentapetalae</taxon>
        <taxon>asterids</taxon>
        <taxon>lamiids</taxon>
        <taxon>Lamiales</taxon>
        <taxon>Oleaceae</taxon>
        <taxon>Oleeae</taxon>
        <taxon>Olea</taxon>
    </lineage>
</organism>
<evidence type="ECO:0000313" key="3">
    <source>
        <dbReference type="EMBL" id="CAA3014651.1"/>
    </source>
</evidence>
<accession>A0A8S0U9Z9</accession>
<dbReference type="PANTHER" id="PTHR15350">
    <property type="entry name" value="COP9 SIGNALOSOME COMPLEX SUBUNIT 7/DENDRITIC CELL PROTEIN GA17"/>
    <property type="match status" value="1"/>
</dbReference>
<dbReference type="OrthoDB" id="10267031at2759"/>
<dbReference type="GO" id="GO:0003743">
    <property type="term" value="F:translation initiation factor activity"/>
    <property type="evidence" value="ECO:0007669"/>
    <property type="project" value="UniProtKB-KW"/>
</dbReference>
<evidence type="ECO:0000256" key="1">
    <source>
        <dbReference type="ARBA" id="ARBA00008482"/>
    </source>
</evidence>
<keyword evidence="4" id="KW-1185">Reference proteome</keyword>
<dbReference type="InterPro" id="IPR000717">
    <property type="entry name" value="PCI_dom"/>
</dbReference>
<dbReference type="AlphaFoldDB" id="A0A8S0U9Z9"/>
<dbReference type="EMBL" id="CACTIH010007499">
    <property type="protein sequence ID" value="CAA3014651.1"/>
    <property type="molecule type" value="Genomic_DNA"/>
</dbReference>
<feature type="domain" description="PCI" evidence="2">
    <location>
        <begin position="1"/>
        <end position="64"/>
    </location>
</feature>
<comment type="similarity">
    <text evidence="1">Belongs to the CSN7/EIF3M family. CSN7 subfamily.</text>
</comment>
<dbReference type="Proteomes" id="UP000594638">
    <property type="component" value="Unassembled WGS sequence"/>
</dbReference>
<dbReference type="GO" id="GO:0002183">
    <property type="term" value="P:cytoplasmic translational initiation"/>
    <property type="evidence" value="ECO:0007669"/>
    <property type="project" value="TreeGrafter"/>
</dbReference>
<dbReference type="Pfam" id="PF01399">
    <property type="entry name" value="PCI"/>
    <property type="match status" value="1"/>
</dbReference>
<proteinExistence type="inferred from homology"/>
<keyword evidence="3" id="KW-0648">Protein biosynthesis</keyword>
<dbReference type="SMART" id="SM00088">
    <property type="entry name" value="PINT"/>
    <property type="match status" value="1"/>
</dbReference>
<keyword evidence="3" id="KW-0396">Initiation factor</keyword>
<gene>
    <name evidence="3" type="ORF">OLEA9_A074648</name>
</gene>
<dbReference type="InterPro" id="IPR036390">
    <property type="entry name" value="WH_DNA-bd_sf"/>
</dbReference>
<evidence type="ECO:0000313" key="4">
    <source>
        <dbReference type="Proteomes" id="UP000594638"/>
    </source>
</evidence>
<name>A0A8S0U9Z9_OLEEU</name>
<comment type="caution">
    <text evidence="3">The sequence shown here is derived from an EMBL/GenBank/DDBJ whole genome shotgun (WGS) entry which is preliminary data.</text>
</comment>
<dbReference type="Gramene" id="OE9A074648T1">
    <property type="protein sequence ID" value="OE9A074648C1"/>
    <property type="gene ID" value="OE9A074648"/>
</dbReference>
<sequence>MRLMSLVDLGSNQSGQIPYSLIRDTLQIEDNEVELWVVKAITAKLIVCKIDQMNQVVVVSQCKERVFGQNQWQALRTKLTTWRDNIGNVISTIQANKITEDVPQAVQGSTLH</sequence>
<reference evidence="3 4" key="1">
    <citation type="submission" date="2019-12" db="EMBL/GenBank/DDBJ databases">
        <authorList>
            <person name="Alioto T."/>
            <person name="Alioto T."/>
            <person name="Gomez Garrido J."/>
        </authorList>
    </citation>
    <scope>NUCLEOTIDE SEQUENCE [LARGE SCALE GENOMIC DNA]</scope>
</reference>
<dbReference type="InterPro" id="IPR045237">
    <property type="entry name" value="COPS7/eIF3m"/>
</dbReference>
<protein>
    <submittedName>
        <fullName evidence="3">Eukaryotic translation initiation factor 3 subunit M-like</fullName>
    </submittedName>
</protein>